<protein>
    <submittedName>
        <fullName evidence="5">Glycosyltransferase</fullName>
    </submittedName>
</protein>
<dbReference type="AlphaFoldDB" id="A0A937CR73"/>
<proteinExistence type="inferred from homology"/>
<dbReference type="PANTHER" id="PTHR43179">
    <property type="entry name" value="RHAMNOSYLTRANSFERASE WBBL"/>
    <property type="match status" value="1"/>
</dbReference>
<evidence type="ECO:0000313" key="5">
    <source>
        <dbReference type="EMBL" id="MBL0374978.1"/>
    </source>
</evidence>
<comment type="similarity">
    <text evidence="1">Belongs to the glycosyltransferase 2 family.</text>
</comment>
<keyword evidence="6" id="KW-1185">Reference proteome</keyword>
<keyword evidence="3" id="KW-0808">Transferase</keyword>
<dbReference type="SUPFAM" id="SSF53448">
    <property type="entry name" value="Nucleotide-diphospho-sugar transferases"/>
    <property type="match status" value="1"/>
</dbReference>
<gene>
    <name evidence="5" type="ORF">JJB09_23470</name>
</gene>
<dbReference type="Gene3D" id="3.40.50.2000">
    <property type="entry name" value="Glycogen Phosphorylase B"/>
    <property type="match status" value="1"/>
</dbReference>
<comment type="caution">
    <text evidence="5">The sequence shown here is derived from an EMBL/GenBank/DDBJ whole genome shotgun (WGS) entry which is preliminary data.</text>
</comment>
<dbReference type="Gene3D" id="3.90.550.10">
    <property type="entry name" value="Spore Coat Polysaccharide Biosynthesis Protein SpsA, Chain A"/>
    <property type="match status" value="1"/>
</dbReference>
<dbReference type="Proteomes" id="UP000633219">
    <property type="component" value="Unassembled WGS sequence"/>
</dbReference>
<dbReference type="Pfam" id="PF00535">
    <property type="entry name" value="Glycos_transf_2"/>
    <property type="match status" value="1"/>
</dbReference>
<dbReference type="PANTHER" id="PTHR43179:SF12">
    <property type="entry name" value="GALACTOFURANOSYLTRANSFERASE GLFT2"/>
    <property type="match status" value="1"/>
</dbReference>
<evidence type="ECO:0000313" key="6">
    <source>
        <dbReference type="Proteomes" id="UP000633219"/>
    </source>
</evidence>
<feature type="domain" description="Glycosyltransferase 2-like" evidence="4">
    <location>
        <begin position="349"/>
        <end position="490"/>
    </location>
</feature>
<evidence type="ECO:0000259" key="4">
    <source>
        <dbReference type="Pfam" id="PF00535"/>
    </source>
</evidence>
<evidence type="ECO:0000256" key="2">
    <source>
        <dbReference type="ARBA" id="ARBA00022676"/>
    </source>
</evidence>
<sequence length="1014" mass="111116">MNSLKPEILGHFEQIDNGLNVVGWAKNAGNDDPLNISVALNKTIVSSGLSNQSRPDLMANGIASGRAGFCVPIARRSIKRLTNLVHVLADGEIIDGDGRILNVARGMSIMLAGIEHGALKIVVRGWIGAAIKAAVKIDGVSVGFIKIPFVEGSTADGVEVALTWQVPEAYWDGRAHVYVVEIDHESEVVRSDAVALSYPDYTVFVEHADFGRIEGWAFRQDRGIPLRLDAYCDGMRLGSASTNLKRADVRQELGGVTANLGFVLHFDAELEGDCAEVTLIDAETKIEVARISISSTYEELAAIAQHRRTAMKSVTSLSSGMLSSDGATSFIARDLVFKDAPTEAGGTVSVVVPVYGGAVELAECMDSIFAAQNETKTEIILVNDNSPETVIVQYLRALELQGRENLKILHRKQNHGFSAAVNLGMVAAGSNDVILLNADTVVQDGWVDRIVAAAAKDSNIGTVTPFSSNGEICTLPYLCKSIPVETPEIAKAVDEMAARVNAGKILDIPVAIGFCMFIRRACLMDVGAFDAAKWGRGYGEEVDFCLKASSRGWKHVLAADVFLIHRGAVSFGDEKLQRIIESAKKINEAYPFYDRVIQRFLARDPVAKLRRDVNIGLLADAMEEKRVLHITHDLGGGTEKYVQDLAYLYRQEDYANLILRFALLGSSKLEIQSDQSKYGRFFQAAHNETYSAREIEELKNDIIEFGPEKIHIHSPIGVPQVLLSWLVENFDYDVTVHDFAWACPSVTFTTPSGRYFGETPDDKPSLAAVVDRPFPGLRHYLEAAGNDIQQYRKAFQAVMSGAKRTFAGSHDTVNRLVRLGFDGEFVVKPHPRTDAVGQAEVRRLSVPAQSDRIRVAIIGAISDIKGFPRLLECAQHAYCHGLPLQFIVFGYTRNDAAFSDLPNVEILGAYEPSSIGSLLARYQPHISFFPNLWPETFSYTLSLAFEAGLWPVVTDIGAPAERVRELQYGSVVPREADVAEICQLLIEATQQLQAAHEVEVPDEDMLDSYLRSNS</sequence>
<dbReference type="EMBL" id="JAEQNC010000017">
    <property type="protein sequence ID" value="MBL0374978.1"/>
    <property type="molecule type" value="Genomic_DNA"/>
</dbReference>
<dbReference type="SUPFAM" id="SSF53756">
    <property type="entry name" value="UDP-Glycosyltransferase/glycogen phosphorylase"/>
    <property type="match status" value="1"/>
</dbReference>
<accession>A0A937CR73</accession>
<dbReference type="GO" id="GO:0016757">
    <property type="term" value="F:glycosyltransferase activity"/>
    <property type="evidence" value="ECO:0007669"/>
    <property type="project" value="UniProtKB-KW"/>
</dbReference>
<dbReference type="RefSeq" id="WP_201663527.1">
    <property type="nucleotide sequence ID" value="NZ_JAEQNC010000017.1"/>
</dbReference>
<name>A0A937CR73_9HYPH</name>
<organism evidence="5 6">
    <name type="scientific">Rhizobium setariae</name>
    <dbReference type="NCBI Taxonomy" id="2801340"/>
    <lineage>
        <taxon>Bacteria</taxon>
        <taxon>Pseudomonadati</taxon>
        <taxon>Pseudomonadota</taxon>
        <taxon>Alphaproteobacteria</taxon>
        <taxon>Hyphomicrobiales</taxon>
        <taxon>Rhizobiaceae</taxon>
        <taxon>Rhizobium/Agrobacterium group</taxon>
        <taxon>Rhizobium</taxon>
    </lineage>
</organism>
<evidence type="ECO:0000256" key="1">
    <source>
        <dbReference type="ARBA" id="ARBA00006739"/>
    </source>
</evidence>
<dbReference type="InterPro" id="IPR029044">
    <property type="entry name" value="Nucleotide-diphossugar_trans"/>
</dbReference>
<keyword evidence="2" id="KW-0328">Glycosyltransferase</keyword>
<dbReference type="InterPro" id="IPR001173">
    <property type="entry name" value="Glyco_trans_2-like"/>
</dbReference>
<evidence type="ECO:0000256" key="3">
    <source>
        <dbReference type="ARBA" id="ARBA00022679"/>
    </source>
</evidence>
<reference evidence="5" key="1">
    <citation type="submission" date="2021-01" db="EMBL/GenBank/DDBJ databases">
        <title>Rhizobium sp. strain KVB221 16S ribosomal RNA gene Genome sequencing and assembly.</title>
        <authorList>
            <person name="Kang M."/>
        </authorList>
    </citation>
    <scope>NUCLEOTIDE SEQUENCE</scope>
    <source>
        <strain evidence="5">KVB221</strain>
    </source>
</reference>